<feature type="compositionally biased region" description="Basic residues" evidence="1">
    <location>
        <begin position="64"/>
        <end position="73"/>
    </location>
</feature>
<feature type="compositionally biased region" description="Low complexity" evidence="1">
    <location>
        <begin position="509"/>
        <end position="524"/>
    </location>
</feature>
<dbReference type="EMBL" id="LN483332">
    <property type="protein sequence ID" value="CED85541.1"/>
    <property type="molecule type" value="Genomic_DNA"/>
</dbReference>
<reference evidence="2" key="1">
    <citation type="submission" date="2014-08" db="EMBL/GenBank/DDBJ databases">
        <authorList>
            <person name="Sharma Rahul"/>
            <person name="Thines Marco"/>
        </authorList>
    </citation>
    <scope>NUCLEOTIDE SEQUENCE</scope>
</reference>
<feature type="region of interest" description="Disordered" evidence="1">
    <location>
        <begin position="210"/>
        <end position="244"/>
    </location>
</feature>
<protein>
    <submittedName>
        <fullName evidence="2">Uncharacterized protein</fullName>
    </submittedName>
</protein>
<feature type="region of interest" description="Disordered" evidence="1">
    <location>
        <begin position="28"/>
        <end position="110"/>
    </location>
</feature>
<feature type="compositionally biased region" description="Polar residues" evidence="1">
    <location>
        <begin position="712"/>
        <end position="721"/>
    </location>
</feature>
<sequence length="941" mass="101186">MSSVKGGWKPQGFHSSIFWCSTITTSSTHLPPRNVSTSTPHWHKLDPDPLPATFSNAPPLPPRRPTRNPKRKIPPPPELAITQPAIPPALPPRTDGSIAQPTSSSEQGTVDAIETQGILIDSEQGTDDIVGELPSYDHLREQAERSQGSGDSQRFGRWKGWIEKRAGERHLDEQHALEDQLAENRRRSNLGWGAGNYLPRSGSDPLLPAEIEAGFFSPPSAPSSDPQVHESSSQHSSSADVLKNQPSVQSITTTATVGHVASSSSFEAAQTSSLAPVPLTPSQAVYKPLGQSRFLSQLPSSASAPQCLFPLGATSSSLLLIGTKEGLWVFDPVREEPARCVFCGVGVRQMKALGRDQVIMLCHSPAGDAKGEVRVWDWDHLTDMAMWISGSIDSPTPFDFPLGSTSSTLSSSFKSSIPSSSSSATSSLSLSVPQPLRTLAGALHTQHANVPLLNIHHSISGSIKRRIQSSHRNHDDKVSEFTVQSDDVPEFPPRSESVSPYPGRAGLETNGTSSQGGSETGSDQQAKPFQLLSLPAGMFDPGLIEVWVDNDGTTERQSLVAISGKGTACVYKRTDELELAFFREFYLPPQPKPLSALSFVTYISASPASLSSPSSAESSISSLAILFNFSGGKTYLIDLDSAHLIELDWPTSSASPSPPKTITTSNGSTNATSTAQTSHGRAQRETLADEREAARERWSVKGKNRARGRSFGASTEGPTEMSSTSPSVVVDSTSGGGSVKAFVGSVLGSVGISTTSGAGSGGGSKWIGGVEQVWFNRDSEMRGLCLMTRGKETCVWPTPLSIPLPPAAYTFTWPHIPSSISSYLSFSPSEDDSSTEILTVGAIYSSFLGHQVTIDCQSIDVDFNLIFASHRHPSPTSFSPTDRTEVVRRATKDLGQQAGLFDSPYPICSQIQPETPVRWGWDHRGSDDWRFFELRTDVRRN</sequence>
<organism evidence="2">
    <name type="scientific">Phaffia rhodozyma</name>
    <name type="common">Yeast</name>
    <name type="synonym">Xanthophyllomyces dendrorhous</name>
    <dbReference type="NCBI Taxonomy" id="264483"/>
    <lineage>
        <taxon>Eukaryota</taxon>
        <taxon>Fungi</taxon>
        <taxon>Dikarya</taxon>
        <taxon>Basidiomycota</taxon>
        <taxon>Agaricomycotina</taxon>
        <taxon>Tremellomycetes</taxon>
        <taxon>Cystofilobasidiales</taxon>
        <taxon>Mrakiaceae</taxon>
        <taxon>Phaffia</taxon>
    </lineage>
</organism>
<proteinExistence type="predicted"/>
<feature type="compositionally biased region" description="Polar residues" evidence="1">
    <location>
        <begin position="28"/>
        <end position="40"/>
    </location>
</feature>
<name>A0A0F7SVG7_PHARH</name>
<feature type="region of interest" description="Disordered" evidence="1">
    <location>
        <begin position="464"/>
        <end position="524"/>
    </location>
</feature>
<feature type="region of interest" description="Disordered" evidence="1">
    <location>
        <begin position="650"/>
        <end position="731"/>
    </location>
</feature>
<dbReference type="AlphaFoldDB" id="A0A0F7SVG7"/>
<feature type="compositionally biased region" description="Low complexity" evidence="1">
    <location>
        <begin position="650"/>
        <end position="678"/>
    </location>
</feature>
<accession>A0A0F7SVG7</accession>
<evidence type="ECO:0000313" key="2">
    <source>
        <dbReference type="EMBL" id="CED85541.1"/>
    </source>
</evidence>
<evidence type="ECO:0000256" key="1">
    <source>
        <dbReference type="SAM" id="MobiDB-lite"/>
    </source>
</evidence>
<feature type="compositionally biased region" description="Low complexity" evidence="1">
    <location>
        <begin position="722"/>
        <end position="731"/>
    </location>
</feature>
<feature type="compositionally biased region" description="Low complexity" evidence="1">
    <location>
        <begin position="222"/>
        <end position="238"/>
    </location>
</feature>
<feature type="compositionally biased region" description="Polar residues" evidence="1">
    <location>
        <begin position="97"/>
        <end position="108"/>
    </location>
</feature>
<feature type="compositionally biased region" description="Basic and acidic residues" evidence="1">
    <location>
        <begin position="682"/>
        <end position="699"/>
    </location>
</feature>